<dbReference type="Proteomes" id="UP001170624">
    <property type="component" value="Unassembled WGS sequence"/>
</dbReference>
<accession>A0AAW7Y647</accession>
<dbReference type="EMBL" id="JAUOPU010000017">
    <property type="protein sequence ID" value="MDO6543927.1"/>
    <property type="molecule type" value="Genomic_DNA"/>
</dbReference>
<gene>
    <name evidence="1" type="ORF">Q4568_15375</name>
</gene>
<proteinExistence type="predicted"/>
<evidence type="ECO:0000313" key="1">
    <source>
        <dbReference type="EMBL" id="MDO6543927.1"/>
    </source>
</evidence>
<organism evidence="1 2">
    <name type="scientific">Photobacterium sanguinicancri</name>
    <dbReference type="NCBI Taxonomy" id="875932"/>
    <lineage>
        <taxon>Bacteria</taxon>
        <taxon>Pseudomonadati</taxon>
        <taxon>Pseudomonadota</taxon>
        <taxon>Gammaproteobacteria</taxon>
        <taxon>Vibrionales</taxon>
        <taxon>Vibrionaceae</taxon>
        <taxon>Photobacterium</taxon>
    </lineage>
</organism>
<protein>
    <recommendedName>
        <fullName evidence="3">WalW protein</fullName>
    </recommendedName>
</protein>
<sequence>MALKLAIVIHVEEEFDWHGCFSRANNTVSPQHTLINTIEQLLAIGAKITLAMDYAFVTSIEGKKVIDHFLPLEGESIEFAAHLHPWLTPPYQNNSSLSTTAASFPCNLTKELEFQKLKTLTDMIERVSRVRPVTYLAGRYGVGVNTHGALKRLGYKTDLSCSPYYDFTPLEGPNFSSLTCKDYLKDSVYYLPHTTALTSWSSILENWLNANPKTFFHHSNRLDYRLARKLLGVRLDRLSPEEVSLAQMQRVFNAQHKQGQEKFIISFHSTSLIPGATPYTQTKSDVDRLVERLIDFITWFYCNHDGEAFLPRECNLYSGKLVTSQNKKESNKVHMASNIEEEL</sequence>
<dbReference type="RefSeq" id="WP_062689068.1">
    <property type="nucleotide sequence ID" value="NZ_JAUOPU010000017.1"/>
</dbReference>
<comment type="caution">
    <text evidence="1">The sequence shown here is derived from an EMBL/GenBank/DDBJ whole genome shotgun (WGS) entry which is preliminary data.</text>
</comment>
<name>A0AAW7Y647_9GAMM</name>
<evidence type="ECO:0000313" key="2">
    <source>
        <dbReference type="Proteomes" id="UP001170624"/>
    </source>
</evidence>
<evidence type="ECO:0008006" key="3">
    <source>
        <dbReference type="Google" id="ProtNLM"/>
    </source>
</evidence>
<dbReference type="AlphaFoldDB" id="A0AAW7Y647"/>
<dbReference type="Gene3D" id="3.20.20.370">
    <property type="entry name" value="Glycoside hydrolase/deacetylase"/>
    <property type="match status" value="1"/>
</dbReference>
<reference evidence="1" key="1">
    <citation type="submission" date="2023-07" db="EMBL/GenBank/DDBJ databases">
        <title>Genome content predicts the carbon catabolic preferences of heterotrophic bacteria.</title>
        <authorList>
            <person name="Gralka M."/>
        </authorList>
    </citation>
    <scope>NUCLEOTIDE SEQUENCE</scope>
    <source>
        <strain evidence="1">G2M05</strain>
    </source>
</reference>